<feature type="transmembrane region" description="Helical" evidence="6">
    <location>
        <begin position="249"/>
        <end position="269"/>
    </location>
</feature>
<evidence type="ECO:0000313" key="8">
    <source>
        <dbReference type="Proteomes" id="UP001271792"/>
    </source>
</evidence>
<comment type="subcellular location">
    <subcellularLocation>
        <location evidence="1">Cell membrane</location>
        <topology evidence="1">Multi-pass membrane protein</topology>
    </subcellularLocation>
</comment>
<reference evidence="7 8" key="2">
    <citation type="submission" date="2023-11" db="EMBL/GenBank/DDBJ databases">
        <authorList>
            <person name="Lara A.C."/>
            <person name="Chronakova A."/>
        </authorList>
    </citation>
    <scope>NUCLEOTIDE SEQUENCE [LARGE SCALE GENOMIC DNA]</scope>
    <source>
        <strain evidence="7 8">BCCO 10_0798</strain>
    </source>
</reference>
<reference evidence="7 8" key="1">
    <citation type="submission" date="2023-11" db="EMBL/GenBank/DDBJ databases">
        <title>Lentzea sokolovensis, sp. nov., Lentzea kristufkii, sp. nov., and Lentzea miocenensis, sp. nov., rare actinobacteria from Sokolov Coal Basin, Miocene lacustrine sediment, Czech Republic.</title>
        <authorList>
            <person name="Lara A."/>
            <person name="Kotroba L."/>
            <person name="Nouioui I."/>
            <person name="Neumann-Schaal M."/>
            <person name="Mast Y."/>
            <person name="Chronakova A."/>
        </authorList>
    </citation>
    <scope>NUCLEOTIDE SEQUENCE [LARGE SCALE GENOMIC DNA]</scope>
    <source>
        <strain evidence="7 8">BCCO 10_0798</strain>
    </source>
</reference>
<dbReference type="EMBL" id="JAXAVV010000019">
    <property type="protein sequence ID" value="MDX8054202.1"/>
    <property type="molecule type" value="Genomic_DNA"/>
</dbReference>
<proteinExistence type="predicted"/>
<feature type="transmembrane region" description="Helical" evidence="6">
    <location>
        <begin position="12"/>
        <end position="37"/>
    </location>
</feature>
<dbReference type="InterPro" id="IPR036259">
    <property type="entry name" value="MFS_trans_sf"/>
</dbReference>
<dbReference type="Pfam" id="PF07690">
    <property type="entry name" value="MFS_1"/>
    <property type="match status" value="1"/>
</dbReference>
<feature type="transmembrane region" description="Helical" evidence="6">
    <location>
        <begin position="43"/>
        <end position="64"/>
    </location>
</feature>
<keyword evidence="5 6" id="KW-0472">Membrane</keyword>
<feature type="transmembrane region" description="Helical" evidence="6">
    <location>
        <begin position="306"/>
        <end position="329"/>
    </location>
</feature>
<feature type="transmembrane region" description="Helical" evidence="6">
    <location>
        <begin position="368"/>
        <end position="388"/>
    </location>
</feature>
<dbReference type="InterPro" id="IPR011701">
    <property type="entry name" value="MFS"/>
</dbReference>
<dbReference type="RefSeq" id="WP_319987994.1">
    <property type="nucleotide sequence ID" value="NZ_JAXAVV010000019.1"/>
</dbReference>
<gene>
    <name evidence="7" type="ORF">SK571_32940</name>
</gene>
<protein>
    <submittedName>
        <fullName evidence="7">MFS transporter</fullName>
    </submittedName>
</protein>
<sequence>MAGPLRKNVRFQLLWLGAAVSQLGTQLTTVAVPLLIFAVTGSVFWAGVIAGVRAAALILTQMPAGVWVDRWDRGKVLVRSQATQAVAVAAMAANVVTGLDSIPVFLVLAAVDGVCTAFAGPARATAIKEVVPPDQLRTAYAQEEARTHVAYLIGPSLGALLFGFGRSVPFVGDALSFLVAAVCAWFAKIPPRTGQRPRQRMRQDLREPWAWLWHQRGLRNIVAIFLTLNLLGGASMLPVMALVKERGGADWLVGLVLTGLGVGGVLGALLSPRVTMTPARLIVAVLTVIGACMTAMALPLGAWWPFVPLVLTAIGTPLLNVSVGALFTAMVPDGLMGRMDAVLNFVSRGLTPIAPVLGAVLADLAGGAVALLVIGTLVLVTAVVAAFADLRTTVPQES</sequence>
<evidence type="ECO:0000256" key="3">
    <source>
        <dbReference type="ARBA" id="ARBA00022692"/>
    </source>
</evidence>
<dbReference type="CDD" id="cd06173">
    <property type="entry name" value="MFS_MefA_like"/>
    <property type="match status" value="1"/>
</dbReference>
<comment type="caution">
    <text evidence="7">The sequence shown here is derived from an EMBL/GenBank/DDBJ whole genome shotgun (WGS) entry which is preliminary data.</text>
</comment>
<organism evidence="7 8">
    <name type="scientific">Lentzea kristufekii</name>
    <dbReference type="NCBI Taxonomy" id="3095430"/>
    <lineage>
        <taxon>Bacteria</taxon>
        <taxon>Bacillati</taxon>
        <taxon>Actinomycetota</taxon>
        <taxon>Actinomycetes</taxon>
        <taxon>Pseudonocardiales</taxon>
        <taxon>Pseudonocardiaceae</taxon>
        <taxon>Lentzea</taxon>
    </lineage>
</organism>
<keyword evidence="8" id="KW-1185">Reference proteome</keyword>
<keyword evidence="4 6" id="KW-1133">Transmembrane helix</keyword>
<feature type="transmembrane region" description="Helical" evidence="6">
    <location>
        <begin position="341"/>
        <end position="362"/>
    </location>
</feature>
<evidence type="ECO:0000313" key="7">
    <source>
        <dbReference type="EMBL" id="MDX8054202.1"/>
    </source>
</evidence>
<accession>A0ABU4U0W3</accession>
<feature type="transmembrane region" description="Helical" evidence="6">
    <location>
        <begin position="281"/>
        <end position="300"/>
    </location>
</feature>
<evidence type="ECO:0000256" key="4">
    <source>
        <dbReference type="ARBA" id="ARBA00022989"/>
    </source>
</evidence>
<evidence type="ECO:0000256" key="2">
    <source>
        <dbReference type="ARBA" id="ARBA00022475"/>
    </source>
</evidence>
<feature type="transmembrane region" description="Helical" evidence="6">
    <location>
        <begin position="174"/>
        <end position="191"/>
    </location>
</feature>
<dbReference type="PANTHER" id="PTHR23513">
    <property type="entry name" value="INTEGRAL MEMBRANE EFFLUX PROTEIN-RELATED"/>
    <property type="match status" value="1"/>
</dbReference>
<dbReference type="SUPFAM" id="SSF103473">
    <property type="entry name" value="MFS general substrate transporter"/>
    <property type="match status" value="1"/>
</dbReference>
<dbReference type="Gene3D" id="1.20.1250.20">
    <property type="entry name" value="MFS general substrate transporter like domains"/>
    <property type="match status" value="1"/>
</dbReference>
<keyword evidence="3 6" id="KW-0812">Transmembrane</keyword>
<evidence type="ECO:0000256" key="6">
    <source>
        <dbReference type="SAM" id="Phobius"/>
    </source>
</evidence>
<evidence type="ECO:0000256" key="1">
    <source>
        <dbReference type="ARBA" id="ARBA00004651"/>
    </source>
</evidence>
<dbReference type="PANTHER" id="PTHR23513:SF11">
    <property type="entry name" value="STAPHYLOFERRIN A TRANSPORTER"/>
    <property type="match status" value="1"/>
</dbReference>
<dbReference type="Proteomes" id="UP001271792">
    <property type="component" value="Unassembled WGS sequence"/>
</dbReference>
<name>A0ABU4U0W3_9PSEU</name>
<keyword evidence="2" id="KW-1003">Cell membrane</keyword>
<evidence type="ECO:0000256" key="5">
    <source>
        <dbReference type="ARBA" id="ARBA00023136"/>
    </source>
</evidence>
<feature type="transmembrane region" description="Helical" evidence="6">
    <location>
        <begin position="221"/>
        <end position="243"/>
    </location>
</feature>